<feature type="transmembrane region" description="Helical" evidence="7">
    <location>
        <begin position="58"/>
        <end position="76"/>
    </location>
</feature>
<comment type="subcellular location">
    <subcellularLocation>
        <location evidence="1">Cell membrane</location>
        <topology evidence="1">Multi-pass membrane protein</topology>
    </subcellularLocation>
</comment>
<comment type="caution">
    <text evidence="9">The sequence shown here is derived from an EMBL/GenBank/DDBJ whole genome shotgun (WGS) entry which is preliminary data.</text>
</comment>
<sequence>MTEYIDLVLRAVAVYGFIIIAIRLFGKKELSQLSVVDLVFILLISNSVQNAMVGPNTSLVGGMVAASALFIVNYILKKLIYNFQPIGKWIQGEPITLIYDGVANKRNLEKAGFSMQELAAAIREHGVDSIEKVDLAMLEVDGNISVLSENFKTKTRKKRIRKPLGNYQ</sequence>
<keyword evidence="3" id="KW-1003">Cell membrane</keyword>
<keyword evidence="5 7" id="KW-1133">Transmembrane helix</keyword>
<keyword evidence="6 7" id="KW-0472">Membrane</keyword>
<evidence type="ECO:0000313" key="10">
    <source>
        <dbReference type="Proteomes" id="UP000837932"/>
    </source>
</evidence>
<evidence type="ECO:0000256" key="1">
    <source>
        <dbReference type="ARBA" id="ARBA00004651"/>
    </source>
</evidence>
<dbReference type="Gene3D" id="3.30.240.20">
    <property type="entry name" value="bsu07140 like domains"/>
    <property type="match status" value="1"/>
</dbReference>
<protein>
    <recommendedName>
        <fullName evidence="8">YetF C-terminal domain-containing protein</fullName>
    </recommendedName>
</protein>
<evidence type="ECO:0000313" key="9">
    <source>
        <dbReference type="EMBL" id="CAH0997368.1"/>
    </source>
</evidence>
<accession>A0ABM9AVG7</accession>
<proteinExistence type="inferred from homology"/>
<dbReference type="Pfam" id="PF04239">
    <property type="entry name" value="DUF421"/>
    <property type="match status" value="1"/>
</dbReference>
<evidence type="ECO:0000256" key="6">
    <source>
        <dbReference type="ARBA" id="ARBA00023136"/>
    </source>
</evidence>
<evidence type="ECO:0000256" key="2">
    <source>
        <dbReference type="ARBA" id="ARBA00006448"/>
    </source>
</evidence>
<dbReference type="RefSeq" id="WP_238808045.1">
    <property type="nucleotide sequence ID" value="NZ_CAKLPY010000003.1"/>
</dbReference>
<dbReference type="PANTHER" id="PTHR34582:SF6">
    <property type="entry name" value="UPF0702 TRANSMEMBRANE PROTEIN YCAP"/>
    <property type="match status" value="1"/>
</dbReference>
<dbReference type="EMBL" id="CAKLPY010000003">
    <property type="protein sequence ID" value="CAH0997368.1"/>
    <property type="molecule type" value="Genomic_DNA"/>
</dbReference>
<dbReference type="Proteomes" id="UP000837932">
    <property type="component" value="Unassembled WGS sequence"/>
</dbReference>
<evidence type="ECO:0000256" key="3">
    <source>
        <dbReference type="ARBA" id="ARBA00022475"/>
    </source>
</evidence>
<reference evidence="9" key="1">
    <citation type="submission" date="2021-12" db="EMBL/GenBank/DDBJ databases">
        <authorList>
            <person name="Rodrigo-Torres L."/>
            <person name="Arahal R. D."/>
            <person name="Lucena T."/>
        </authorList>
    </citation>
    <scope>NUCLEOTIDE SEQUENCE</scope>
    <source>
        <strain evidence="9">CECT 8858</strain>
    </source>
</reference>
<evidence type="ECO:0000256" key="4">
    <source>
        <dbReference type="ARBA" id="ARBA00022692"/>
    </source>
</evidence>
<evidence type="ECO:0000256" key="7">
    <source>
        <dbReference type="SAM" id="Phobius"/>
    </source>
</evidence>
<keyword evidence="10" id="KW-1185">Reference proteome</keyword>
<feature type="domain" description="YetF C-terminal" evidence="8">
    <location>
        <begin position="83"/>
        <end position="151"/>
    </location>
</feature>
<organism evidence="9 10">
    <name type="scientific">Emticicia aquatica</name>
    <dbReference type="NCBI Taxonomy" id="1681835"/>
    <lineage>
        <taxon>Bacteria</taxon>
        <taxon>Pseudomonadati</taxon>
        <taxon>Bacteroidota</taxon>
        <taxon>Cytophagia</taxon>
        <taxon>Cytophagales</taxon>
        <taxon>Leadbetterellaceae</taxon>
        <taxon>Emticicia</taxon>
    </lineage>
</organism>
<evidence type="ECO:0000256" key="5">
    <source>
        <dbReference type="ARBA" id="ARBA00022989"/>
    </source>
</evidence>
<comment type="similarity">
    <text evidence="2">Belongs to the UPF0702 family.</text>
</comment>
<dbReference type="InterPro" id="IPR023090">
    <property type="entry name" value="UPF0702_alpha/beta_dom_sf"/>
</dbReference>
<dbReference type="PANTHER" id="PTHR34582">
    <property type="entry name" value="UPF0702 TRANSMEMBRANE PROTEIN YCAP"/>
    <property type="match status" value="1"/>
</dbReference>
<name>A0ABM9AVG7_9BACT</name>
<evidence type="ECO:0000259" key="8">
    <source>
        <dbReference type="Pfam" id="PF04239"/>
    </source>
</evidence>
<keyword evidence="4 7" id="KW-0812">Transmembrane</keyword>
<dbReference type="InterPro" id="IPR007353">
    <property type="entry name" value="DUF421"/>
</dbReference>
<gene>
    <name evidence="9" type="ORF">EMA8858_03500</name>
</gene>
<feature type="transmembrane region" description="Helical" evidence="7">
    <location>
        <begin position="7"/>
        <end position="26"/>
    </location>
</feature>